<keyword evidence="2" id="KW-1185">Reference proteome</keyword>
<accession>A0A0K1LM42</accession>
<reference evidence="1 2" key="1">
    <citation type="journal article" date="2015" name="Genome Announc.">
        <title>Complete Genome Sequence of Caulobacter crescentus Siphophage Seuss.</title>
        <authorList>
            <person name="Sloan J.M."/>
            <person name="Keene J.L."/>
            <person name="Cahill J.L."/>
            <person name="Rasche E.S."/>
            <person name="Kuty Everett G.F."/>
        </authorList>
    </citation>
    <scope>NUCLEOTIDE SEQUENCE [LARGE SCALE GENOMIC DNA]</scope>
</reference>
<protein>
    <submittedName>
        <fullName evidence="1">Uncharacterized protein</fullName>
    </submittedName>
</protein>
<evidence type="ECO:0000313" key="1">
    <source>
        <dbReference type="EMBL" id="AKU43587.1"/>
    </source>
</evidence>
<name>A0A0K1LM42_9CAUD</name>
<sequence length="75" mass="8866">MSPEQFRKIDRLTTFAWCIDNLPLTDPQRALLRTIYTEVDRDNHAVWAAQNRHRRGEVEALFRTCQRLIENAEPA</sequence>
<proteinExistence type="predicted"/>
<dbReference type="Proteomes" id="UP000221339">
    <property type="component" value="Segment"/>
</dbReference>
<gene>
    <name evidence="1" type="ORF">CPT_Seuss61</name>
</gene>
<organism evidence="1 2">
    <name type="scientific">Caulobacter phage Seuss</name>
    <dbReference type="NCBI Taxonomy" id="1675601"/>
    <lineage>
        <taxon>Viruses</taxon>
        <taxon>Duplodnaviria</taxon>
        <taxon>Heunggongvirae</taxon>
        <taxon>Uroviricota</taxon>
        <taxon>Caudoviricetes</taxon>
        <taxon>Seussvirus</taxon>
        <taxon>Seussvirus seuss</taxon>
    </lineage>
</organism>
<evidence type="ECO:0000313" key="2">
    <source>
        <dbReference type="Proteomes" id="UP000221339"/>
    </source>
</evidence>
<dbReference type="EMBL" id="KT001914">
    <property type="protein sequence ID" value="AKU43587.1"/>
    <property type="molecule type" value="Genomic_DNA"/>
</dbReference>